<dbReference type="InterPro" id="IPR019088">
    <property type="entry name" value="CHP02186-rel_TM"/>
</dbReference>
<dbReference type="AlphaFoldDB" id="A0A0F9T4C1"/>
<comment type="caution">
    <text evidence="2">The sequence shown here is derived from an EMBL/GenBank/DDBJ whole genome shotgun (WGS) entry which is preliminary data.</text>
</comment>
<keyword evidence="1" id="KW-0812">Transmembrane</keyword>
<evidence type="ECO:0000256" key="1">
    <source>
        <dbReference type="SAM" id="Phobius"/>
    </source>
</evidence>
<keyword evidence="1" id="KW-0472">Membrane</keyword>
<keyword evidence="1" id="KW-1133">Transmembrane helix</keyword>
<sequence>MTGRQRTRTHRLSPSSGCIAAALAAVVALLVPARAQQVESFEIGLSTNEIAITSNFTGARLVVFGALDNADARLLRQQRYDIVVALVGPRRPVVVRKKERTLGIWINRGSETFNASPESYALASTRPLSDITRESLRVSLSLGIDDLRLNIRDPETVGAAMATEPVGQVIIGESAVDGEGDPVVNRDQYASALRRIRMESGLYNQSFGSVEFVSPTLFRADLRLPADLPVGRHTVRAYLFRSGVFIRGDSEALVVVKTGLESLIDDFATRYGFLYGLFAVALAIFTGWFGRIVFKRD</sequence>
<evidence type="ECO:0000313" key="2">
    <source>
        <dbReference type="EMBL" id="KKN74029.1"/>
    </source>
</evidence>
<name>A0A0F9T4C1_9ZZZZ</name>
<dbReference type="Pfam" id="PF09608">
    <property type="entry name" value="Alph_Pro_TM"/>
    <property type="match status" value="1"/>
</dbReference>
<feature type="transmembrane region" description="Helical" evidence="1">
    <location>
        <begin position="273"/>
        <end position="294"/>
    </location>
</feature>
<dbReference type="EMBL" id="LAZR01000333">
    <property type="protein sequence ID" value="KKN74029.1"/>
    <property type="molecule type" value="Genomic_DNA"/>
</dbReference>
<proteinExistence type="predicted"/>
<accession>A0A0F9T4C1</accession>
<reference evidence="2" key="1">
    <citation type="journal article" date="2015" name="Nature">
        <title>Complex archaea that bridge the gap between prokaryotes and eukaryotes.</title>
        <authorList>
            <person name="Spang A."/>
            <person name="Saw J.H."/>
            <person name="Jorgensen S.L."/>
            <person name="Zaremba-Niedzwiedzka K."/>
            <person name="Martijn J."/>
            <person name="Lind A.E."/>
            <person name="van Eijk R."/>
            <person name="Schleper C."/>
            <person name="Guy L."/>
            <person name="Ettema T.J."/>
        </authorList>
    </citation>
    <scope>NUCLEOTIDE SEQUENCE</scope>
</reference>
<protein>
    <recommendedName>
        <fullName evidence="3">TIGR02186 family protein</fullName>
    </recommendedName>
</protein>
<organism evidence="2">
    <name type="scientific">marine sediment metagenome</name>
    <dbReference type="NCBI Taxonomy" id="412755"/>
    <lineage>
        <taxon>unclassified sequences</taxon>
        <taxon>metagenomes</taxon>
        <taxon>ecological metagenomes</taxon>
    </lineage>
</organism>
<gene>
    <name evidence="2" type="ORF">LCGC14_0394820</name>
</gene>
<evidence type="ECO:0008006" key="3">
    <source>
        <dbReference type="Google" id="ProtNLM"/>
    </source>
</evidence>